<sequence>MQQAIRATTIVRPDGTLALSAPQLVPGEVVEVIILFPEHPDSLRRSAVDILRDAPGQRAFATAEDVTTYLSEERDAWER</sequence>
<name>A0ABS4DAV8_9CHLR</name>
<evidence type="ECO:0000313" key="2">
    <source>
        <dbReference type="Proteomes" id="UP001193081"/>
    </source>
</evidence>
<organism evidence="1 2">
    <name type="scientific">Candidatus Chloroploca mongolica</name>
    <dbReference type="NCBI Taxonomy" id="2528176"/>
    <lineage>
        <taxon>Bacteria</taxon>
        <taxon>Bacillati</taxon>
        <taxon>Chloroflexota</taxon>
        <taxon>Chloroflexia</taxon>
        <taxon>Chloroflexales</taxon>
        <taxon>Chloroflexineae</taxon>
        <taxon>Oscillochloridaceae</taxon>
        <taxon>Candidatus Chloroploca</taxon>
    </lineage>
</organism>
<protein>
    <recommendedName>
        <fullName evidence="3">DUF104 domain-containing protein</fullName>
    </recommendedName>
</protein>
<dbReference type="EMBL" id="SIJK02000019">
    <property type="protein sequence ID" value="MBP1466454.1"/>
    <property type="molecule type" value="Genomic_DNA"/>
</dbReference>
<dbReference type="RefSeq" id="WP_135478446.1">
    <property type="nucleotide sequence ID" value="NZ_SIJK02000019.1"/>
</dbReference>
<gene>
    <name evidence="1" type="ORF">EYB53_012135</name>
</gene>
<evidence type="ECO:0008006" key="3">
    <source>
        <dbReference type="Google" id="ProtNLM"/>
    </source>
</evidence>
<comment type="caution">
    <text evidence="1">The sequence shown here is derived from an EMBL/GenBank/DDBJ whole genome shotgun (WGS) entry which is preliminary data.</text>
</comment>
<dbReference type="Proteomes" id="UP001193081">
    <property type="component" value="Unassembled WGS sequence"/>
</dbReference>
<reference evidence="1 2" key="1">
    <citation type="submission" date="2021-03" db="EMBL/GenBank/DDBJ databases">
        <authorList>
            <person name="Grouzdev D.S."/>
        </authorList>
    </citation>
    <scope>NUCLEOTIDE SEQUENCE [LARGE SCALE GENOMIC DNA]</scope>
    <source>
        <strain evidence="1 2">M50-1</strain>
    </source>
</reference>
<accession>A0ABS4DAV8</accession>
<proteinExistence type="predicted"/>
<keyword evidence="2" id="KW-1185">Reference proteome</keyword>
<evidence type="ECO:0000313" key="1">
    <source>
        <dbReference type="EMBL" id="MBP1466454.1"/>
    </source>
</evidence>